<name>A0A0C2WF84_AMAMK</name>
<dbReference type="Gene3D" id="3.40.50.261">
    <property type="entry name" value="Succinyl-CoA synthetase domains"/>
    <property type="match status" value="1"/>
</dbReference>
<dbReference type="AlphaFoldDB" id="A0A0C2WF84"/>
<proteinExistence type="predicted"/>
<dbReference type="STRING" id="946122.A0A0C2WF84"/>
<keyword evidence="2" id="KW-1185">Reference proteome</keyword>
<dbReference type="OrthoDB" id="3020460at2759"/>
<dbReference type="EMBL" id="KN818538">
    <property type="protein sequence ID" value="KIL55271.1"/>
    <property type="molecule type" value="Genomic_DNA"/>
</dbReference>
<dbReference type="HOGENOM" id="CLU_2222571_0_0_1"/>
<dbReference type="SUPFAM" id="SSF52210">
    <property type="entry name" value="Succinyl-CoA synthetase domains"/>
    <property type="match status" value="1"/>
</dbReference>
<protein>
    <submittedName>
        <fullName evidence="1">Uncharacterized protein</fullName>
    </submittedName>
</protein>
<gene>
    <name evidence="1" type="ORF">M378DRAFT_28590</name>
</gene>
<dbReference type="InterPro" id="IPR002020">
    <property type="entry name" value="Citrate_synthase"/>
</dbReference>
<dbReference type="GO" id="GO:0003878">
    <property type="term" value="F:ATP citrate synthase activity"/>
    <property type="evidence" value="ECO:0007669"/>
    <property type="project" value="TreeGrafter"/>
</dbReference>
<dbReference type="GO" id="GO:0005829">
    <property type="term" value="C:cytosol"/>
    <property type="evidence" value="ECO:0007669"/>
    <property type="project" value="TreeGrafter"/>
</dbReference>
<dbReference type="InParanoid" id="A0A0C2WF84"/>
<accession>A0A0C2WF84</accession>
<evidence type="ECO:0000313" key="2">
    <source>
        <dbReference type="Proteomes" id="UP000054549"/>
    </source>
</evidence>
<evidence type="ECO:0000313" key="1">
    <source>
        <dbReference type="EMBL" id="KIL55271.1"/>
    </source>
</evidence>
<dbReference type="Proteomes" id="UP000054549">
    <property type="component" value="Unassembled WGS sequence"/>
</dbReference>
<dbReference type="InterPro" id="IPR016102">
    <property type="entry name" value="Succinyl-CoA_synth-like"/>
</dbReference>
<dbReference type="PANTHER" id="PTHR23118">
    <property type="entry name" value="ATP-CITRATE SYNTHASE"/>
    <property type="match status" value="1"/>
</dbReference>
<sequence>MVQSATSCLEVWRVSNELNSIHRSSLTPRRRVSLSVATVALVLFGKVGGIEENRVIDVVKKGIISKPHITRAIGTCAEVFTTEMQFSHAGSMTNSDAETGDATTVL</sequence>
<dbReference type="GO" id="GO:0006633">
    <property type="term" value="P:fatty acid biosynthetic process"/>
    <property type="evidence" value="ECO:0007669"/>
    <property type="project" value="TreeGrafter"/>
</dbReference>
<reference evidence="1 2" key="1">
    <citation type="submission" date="2014-04" db="EMBL/GenBank/DDBJ databases">
        <title>Evolutionary Origins and Diversification of the Mycorrhizal Mutualists.</title>
        <authorList>
            <consortium name="DOE Joint Genome Institute"/>
            <consortium name="Mycorrhizal Genomics Consortium"/>
            <person name="Kohler A."/>
            <person name="Kuo A."/>
            <person name="Nagy L.G."/>
            <person name="Floudas D."/>
            <person name="Copeland A."/>
            <person name="Barry K.W."/>
            <person name="Cichocki N."/>
            <person name="Veneault-Fourrey C."/>
            <person name="LaButti K."/>
            <person name="Lindquist E.A."/>
            <person name="Lipzen A."/>
            <person name="Lundell T."/>
            <person name="Morin E."/>
            <person name="Murat C."/>
            <person name="Riley R."/>
            <person name="Ohm R."/>
            <person name="Sun H."/>
            <person name="Tunlid A."/>
            <person name="Henrissat B."/>
            <person name="Grigoriev I.V."/>
            <person name="Hibbett D.S."/>
            <person name="Martin F."/>
        </authorList>
    </citation>
    <scope>NUCLEOTIDE SEQUENCE [LARGE SCALE GENOMIC DNA]</scope>
    <source>
        <strain evidence="1 2">Koide BX008</strain>
    </source>
</reference>
<dbReference type="GO" id="GO:0006085">
    <property type="term" value="P:acetyl-CoA biosynthetic process"/>
    <property type="evidence" value="ECO:0007669"/>
    <property type="project" value="TreeGrafter"/>
</dbReference>
<organism evidence="1 2">
    <name type="scientific">Amanita muscaria (strain Koide BX008)</name>
    <dbReference type="NCBI Taxonomy" id="946122"/>
    <lineage>
        <taxon>Eukaryota</taxon>
        <taxon>Fungi</taxon>
        <taxon>Dikarya</taxon>
        <taxon>Basidiomycota</taxon>
        <taxon>Agaricomycotina</taxon>
        <taxon>Agaricomycetes</taxon>
        <taxon>Agaricomycetidae</taxon>
        <taxon>Agaricales</taxon>
        <taxon>Pluteineae</taxon>
        <taxon>Amanitaceae</taxon>
        <taxon>Amanita</taxon>
    </lineage>
</organism>
<dbReference type="PANTHER" id="PTHR23118:SF42">
    <property type="entry name" value="ATP-CITRATE SYNTHASE"/>
    <property type="match status" value="1"/>
</dbReference>